<organism evidence="4 5">
    <name type="scientific">Neotoma lepida</name>
    <name type="common">Desert woodrat</name>
    <dbReference type="NCBI Taxonomy" id="56216"/>
    <lineage>
        <taxon>Eukaryota</taxon>
        <taxon>Metazoa</taxon>
        <taxon>Chordata</taxon>
        <taxon>Craniata</taxon>
        <taxon>Vertebrata</taxon>
        <taxon>Euteleostomi</taxon>
        <taxon>Mammalia</taxon>
        <taxon>Eutheria</taxon>
        <taxon>Euarchontoglires</taxon>
        <taxon>Glires</taxon>
        <taxon>Rodentia</taxon>
        <taxon>Myomorpha</taxon>
        <taxon>Muroidea</taxon>
        <taxon>Cricetidae</taxon>
        <taxon>Neotominae</taxon>
        <taxon>Neotoma</taxon>
    </lineage>
</organism>
<dbReference type="GO" id="GO:0003735">
    <property type="term" value="F:structural constituent of ribosome"/>
    <property type="evidence" value="ECO:0007669"/>
    <property type="project" value="InterPro"/>
</dbReference>
<protein>
    <submittedName>
        <fullName evidence="4">Uncharacterized protein</fullName>
    </submittedName>
</protein>
<evidence type="ECO:0000256" key="3">
    <source>
        <dbReference type="ARBA" id="ARBA00023274"/>
    </source>
</evidence>
<keyword evidence="3" id="KW-0687">Ribonucleoprotein</keyword>
<evidence type="ECO:0000313" key="5">
    <source>
        <dbReference type="Proteomes" id="UP000092124"/>
    </source>
</evidence>
<feature type="non-terminal residue" evidence="4">
    <location>
        <position position="213"/>
    </location>
</feature>
<dbReference type="Gene3D" id="3.40.1370.10">
    <property type="match status" value="2"/>
</dbReference>
<dbReference type="PANTHER" id="PTHR19431">
    <property type="entry name" value="60S RIBOSOMAL PROTEIN L4"/>
    <property type="match status" value="1"/>
</dbReference>
<dbReference type="STRING" id="56216.A0A1A6H0P0"/>
<evidence type="ECO:0000256" key="2">
    <source>
        <dbReference type="ARBA" id="ARBA00022980"/>
    </source>
</evidence>
<dbReference type="GO" id="GO:0006412">
    <property type="term" value="P:translation"/>
    <property type="evidence" value="ECO:0007669"/>
    <property type="project" value="InterPro"/>
</dbReference>
<keyword evidence="5" id="KW-1185">Reference proteome</keyword>
<proteinExistence type="inferred from homology"/>
<dbReference type="OrthoDB" id="10259785at2759"/>
<comment type="similarity">
    <text evidence="1">Belongs to the universal ribosomal protein uL4 family.</text>
</comment>
<reference evidence="4 5" key="1">
    <citation type="submission" date="2016-06" db="EMBL/GenBank/DDBJ databases">
        <title>The Draft Genome Sequence and Annotation of the Desert Woodrat Neotoma lepida.</title>
        <authorList>
            <person name="Campbell M."/>
            <person name="Oakeson K.F."/>
            <person name="Yandell M."/>
            <person name="Halpert J.R."/>
            <person name="Dearing D."/>
        </authorList>
    </citation>
    <scope>NUCLEOTIDE SEQUENCE [LARGE SCALE GENOMIC DNA]</scope>
    <source>
        <strain evidence="4">417</strain>
        <tissue evidence="4">Liver</tissue>
    </source>
</reference>
<dbReference type="Proteomes" id="UP000092124">
    <property type="component" value="Unassembled WGS sequence"/>
</dbReference>
<keyword evidence="2" id="KW-0689">Ribosomal protein</keyword>
<accession>A0A1A6H0P0</accession>
<name>A0A1A6H0P0_NEOLE</name>
<gene>
    <name evidence="4" type="ORF">A6R68_00036</name>
</gene>
<evidence type="ECO:0000313" key="4">
    <source>
        <dbReference type="EMBL" id="OBS71400.1"/>
    </source>
</evidence>
<dbReference type="AlphaFoldDB" id="A0A1A6H0P0"/>
<dbReference type="SUPFAM" id="SSF52166">
    <property type="entry name" value="Ribosomal protein L4"/>
    <property type="match status" value="1"/>
</dbReference>
<evidence type="ECO:0000256" key="1">
    <source>
        <dbReference type="ARBA" id="ARBA00010528"/>
    </source>
</evidence>
<dbReference type="GO" id="GO:1990904">
    <property type="term" value="C:ribonucleoprotein complex"/>
    <property type="evidence" value="ECO:0007669"/>
    <property type="project" value="UniProtKB-KW"/>
</dbReference>
<dbReference type="EMBL" id="LZPO01057485">
    <property type="protein sequence ID" value="OBS71400.1"/>
    <property type="molecule type" value="Genomic_DNA"/>
</dbReference>
<dbReference type="InterPro" id="IPR045240">
    <property type="entry name" value="Ribosomal_uL4_euk/arch"/>
</dbReference>
<dbReference type="GO" id="GO:0005840">
    <property type="term" value="C:ribosome"/>
    <property type="evidence" value="ECO:0007669"/>
    <property type="project" value="UniProtKB-KW"/>
</dbReference>
<dbReference type="InterPro" id="IPR023574">
    <property type="entry name" value="Ribosomal_uL4_dom_sf"/>
</dbReference>
<sequence>MSAAFKAPIQQVIVNMFTPTFIKPIGSFVLSELATHRLVLSPDTGIAETGIPRVKVVEPTSLARCLWKFVLRKPPMCPNRHLAWHDKVNRTQNLYAMCSALVPSALTSMLMSKSYHIKEVPKLSLLVEHKVESYKKATEFREPCIIYNEDNGVIKTFRNIPGIVLLNVSKLLLMGLGEISAFGLTSNYSLHMYKMINTDVNRILKSPESQRAL</sequence>
<comment type="caution">
    <text evidence="4">The sequence shown here is derived from an EMBL/GenBank/DDBJ whole genome shotgun (WGS) entry which is preliminary data.</text>
</comment>